<keyword evidence="2" id="KW-0472">Membrane</keyword>
<dbReference type="Proteomes" id="UP001230188">
    <property type="component" value="Unassembled WGS sequence"/>
</dbReference>
<evidence type="ECO:0000313" key="3">
    <source>
        <dbReference type="EMBL" id="KAJ8604452.1"/>
    </source>
</evidence>
<comment type="caution">
    <text evidence="3">The sequence shown here is derived from an EMBL/GenBank/DDBJ whole genome shotgun (WGS) entry which is preliminary data.</text>
</comment>
<protein>
    <submittedName>
        <fullName evidence="3">Uncharacterized protein</fullName>
    </submittedName>
</protein>
<feature type="region of interest" description="Disordered" evidence="1">
    <location>
        <begin position="410"/>
        <end position="435"/>
    </location>
</feature>
<keyword evidence="2" id="KW-1133">Transmembrane helix</keyword>
<keyword evidence="4" id="KW-1185">Reference proteome</keyword>
<feature type="transmembrane region" description="Helical" evidence="2">
    <location>
        <begin position="62"/>
        <end position="82"/>
    </location>
</feature>
<organism evidence="3 4">
    <name type="scientific">Chrysophaeum taylorii</name>
    <dbReference type="NCBI Taxonomy" id="2483200"/>
    <lineage>
        <taxon>Eukaryota</taxon>
        <taxon>Sar</taxon>
        <taxon>Stramenopiles</taxon>
        <taxon>Ochrophyta</taxon>
        <taxon>Pelagophyceae</taxon>
        <taxon>Pelagomonadales</taxon>
        <taxon>Pelagomonadaceae</taxon>
        <taxon>Chrysophaeum</taxon>
    </lineage>
</organism>
<keyword evidence="2" id="KW-0812">Transmembrane</keyword>
<dbReference type="AlphaFoldDB" id="A0AAD7UFU3"/>
<evidence type="ECO:0000313" key="4">
    <source>
        <dbReference type="Proteomes" id="UP001230188"/>
    </source>
</evidence>
<feature type="compositionally biased region" description="Polar residues" evidence="1">
    <location>
        <begin position="293"/>
        <end position="310"/>
    </location>
</feature>
<feature type="region of interest" description="Disordered" evidence="1">
    <location>
        <begin position="290"/>
        <end position="310"/>
    </location>
</feature>
<name>A0AAD7UFU3_9STRA</name>
<accession>A0AAD7UFU3</accession>
<evidence type="ECO:0000256" key="2">
    <source>
        <dbReference type="SAM" id="Phobius"/>
    </source>
</evidence>
<evidence type="ECO:0000256" key="1">
    <source>
        <dbReference type="SAM" id="MobiDB-lite"/>
    </source>
</evidence>
<proteinExistence type="predicted"/>
<dbReference type="EMBL" id="JAQMWT010000330">
    <property type="protein sequence ID" value="KAJ8604452.1"/>
    <property type="molecule type" value="Genomic_DNA"/>
</dbReference>
<feature type="transmembrane region" description="Helical" evidence="2">
    <location>
        <begin position="531"/>
        <end position="548"/>
    </location>
</feature>
<gene>
    <name evidence="3" type="ORF">CTAYLR_000917</name>
</gene>
<feature type="transmembrane region" description="Helical" evidence="2">
    <location>
        <begin position="497"/>
        <end position="519"/>
    </location>
</feature>
<feature type="transmembrane region" description="Helical" evidence="2">
    <location>
        <begin position="580"/>
        <end position="598"/>
    </location>
</feature>
<reference evidence="3" key="1">
    <citation type="submission" date="2023-01" db="EMBL/GenBank/DDBJ databases">
        <title>Metagenome sequencing of chrysophaentin producing Chrysophaeum taylorii.</title>
        <authorList>
            <person name="Davison J."/>
            <person name="Bewley C."/>
        </authorList>
    </citation>
    <scope>NUCLEOTIDE SEQUENCE</scope>
    <source>
        <strain evidence="3">NIES-1699</strain>
    </source>
</reference>
<sequence>MQADLHLADNAEQFQEGTNDGIVELEDASIEQQNLSANALNEQEFSPTTNKTGDSAALLRSFALGIIGAIRWLQALVTAMMLKRRFSDGDEMESAGLDVGEDARSRAQLATGKEEARPGDREVSKLVKEGLRVVSEVLFKSEDEEPKDETVVLAAVMAMEPSSASESPELLKGEEKVAVYAALRAAISKRDLATLYSAIRMAYELIEPGDRAHIGVTLDEAKLAAFFLVVKTKLECVEVARLEEERFHALRAADLEREASEDPLMAACVSNDLDALDAALAAASQQAHLVRETQPSAEGAASQQTRETLPSSLEAARAGLKAAISLGSKRALARAIADAHALGDEADAIDELRDAETLLAKLVSDRKKKKKRRHRIDDRRKDDLMRHENELLETIGRRLRFEDEEPRRIMADDALTKKDTRAPKQTTKSEEPSKKKPGESVWVITVLALVEFGSTVFFPMTWLALALAASVGRPAAGSVSRPNVNGGLAALMTASPLVPAVFGIHALTPFCVVVASLAWPHCTLTWRAPALSVKPLVFILPVFVFSLHSPLAPLWASPNLVGLLLACRVVDGNEAPKPILSARFCVAFTAGSLTAYAARTKTTILPQTLATLRGFVTAWLLVQDNALTRLKLTLNNKALNTIAESY</sequence>
<feature type="transmembrane region" description="Helical" evidence="2">
    <location>
        <begin position="441"/>
        <end position="465"/>
    </location>
</feature>